<reference evidence="3" key="1">
    <citation type="journal article" date="2014" name="Proc. Natl. Acad. Sci. U.S.A.">
        <title>Extensive sampling of basidiomycete genomes demonstrates inadequacy of the white-rot/brown-rot paradigm for wood decay fungi.</title>
        <authorList>
            <person name="Riley R."/>
            <person name="Salamov A.A."/>
            <person name="Brown D.W."/>
            <person name="Nagy L.G."/>
            <person name="Floudas D."/>
            <person name="Held B.W."/>
            <person name="Levasseur A."/>
            <person name="Lombard V."/>
            <person name="Morin E."/>
            <person name="Otillar R."/>
            <person name="Lindquist E.A."/>
            <person name="Sun H."/>
            <person name="LaButti K.M."/>
            <person name="Schmutz J."/>
            <person name="Jabbour D."/>
            <person name="Luo H."/>
            <person name="Baker S.E."/>
            <person name="Pisabarro A.G."/>
            <person name="Walton J.D."/>
            <person name="Blanchette R.A."/>
            <person name="Henrissat B."/>
            <person name="Martin F."/>
            <person name="Cullen D."/>
            <person name="Hibbett D.S."/>
            <person name="Grigoriev I.V."/>
        </authorList>
    </citation>
    <scope>NUCLEOTIDE SEQUENCE [LARGE SCALE GENOMIC DNA]</scope>
    <source>
        <strain evidence="3">MUCL 33604</strain>
    </source>
</reference>
<name>A0A067Q347_9AGAM</name>
<evidence type="ECO:0000313" key="3">
    <source>
        <dbReference type="Proteomes" id="UP000027265"/>
    </source>
</evidence>
<organism evidence="2 3">
    <name type="scientific">Jaapia argillacea MUCL 33604</name>
    <dbReference type="NCBI Taxonomy" id="933084"/>
    <lineage>
        <taxon>Eukaryota</taxon>
        <taxon>Fungi</taxon>
        <taxon>Dikarya</taxon>
        <taxon>Basidiomycota</taxon>
        <taxon>Agaricomycotina</taxon>
        <taxon>Agaricomycetes</taxon>
        <taxon>Agaricomycetidae</taxon>
        <taxon>Jaapiales</taxon>
        <taxon>Jaapiaceae</taxon>
        <taxon>Jaapia</taxon>
    </lineage>
</organism>
<accession>A0A067Q347</accession>
<dbReference type="OrthoDB" id="3265515at2759"/>
<feature type="non-terminal residue" evidence="2">
    <location>
        <position position="1"/>
    </location>
</feature>
<dbReference type="AlphaFoldDB" id="A0A067Q347"/>
<gene>
    <name evidence="2" type="ORF">JAAARDRAFT_111830</name>
</gene>
<dbReference type="InterPro" id="IPR036397">
    <property type="entry name" value="RNaseH_sf"/>
</dbReference>
<sequence>TLQVTIRWVPGHKGIEGNELADKEAKEAAEGRSSILTDLPITLRDTLPQSKSALLQHHRTALADTAARQFKKTPRGQRLRHIDPGF</sequence>
<dbReference type="STRING" id="933084.A0A067Q347"/>
<dbReference type="GO" id="GO:0004523">
    <property type="term" value="F:RNA-DNA hybrid ribonuclease activity"/>
    <property type="evidence" value="ECO:0007669"/>
    <property type="project" value="InterPro"/>
</dbReference>
<feature type="domain" description="RNase H type-1" evidence="1">
    <location>
        <begin position="1"/>
        <end position="30"/>
    </location>
</feature>
<dbReference type="InParanoid" id="A0A067Q347"/>
<dbReference type="Gene3D" id="3.30.420.10">
    <property type="entry name" value="Ribonuclease H-like superfamily/Ribonuclease H"/>
    <property type="match status" value="1"/>
</dbReference>
<dbReference type="PROSITE" id="PS50879">
    <property type="entry name" value="RNASE_H_1"/>
    <property type="match status" value="1"/>
</dbReference>
<dbReference type="InterPro" id="IPR012337">
    <property type="entry name" value="RNaseH-like_sf"/>
</dbReference>
<evidence type="ECO:0000259" key="1">
    <source>
        <dbReference type="PROSITE" id="PS50879"/>
    </source>
</evidence>
<protein>
    <recommendedName>
        <fullName evidence="1">RNase H type-1 domain-containing protein</fullName>
    </recommendedName>
</protein>
<evidence type="ECO:0000313" key="2">
    <source>
        <dbReference type="EMBL" id="KDQ57011.1"/>
    </source>
</evidence>
<dbReference type="InterPro" id="IPR002156">
    <property type="entry name" value="RNaseH_domain"/>
</dbReference>
<keyword evidence="3" id="KW-1185">Reference proteome</keyword>
<feature type="non-terminal residue" evidence="2">
    <location>
        <position position="86"/>
    </location>
</feature>
<dbReference type="SUPFAM" id="SSF53098">
    <property type="entry name" value="Ribonuclease H-like"/>
    <property type="match status" value="1"/>
</dbReference>
<dbReference type="EMBL" id="KL197720">
    <property type="protein sequence ID" value="KDQ57011.1"/>
    <property type="molecule type" value="Genomic_DNA"/>
</dbReference>
<dbReference type="Pfam" id="PF00075">
    <property type="entry name" value="RNase_H"/>
    <property type="match status" value="1"/>
</dbReference>
<dbReference type="GO" id="GO:0003676">
    <property type="term" value="F:nucleic acid binding"/>
    <property type="evidence" value="ECO:0007669"/>
    <property type="project" value="InterPro"/>
</dbReference>
<dbReference type="HOGENOM" id="CLU_164205_1_1_1"/>
<dbReference type="Proteomes" id="UP000027265">
    <property type="component" value="Unassembled WGS sequence"/>
</dbReference>
<proteinExistence type="predicted"/>